<evidence type="ECO:0000256" key="2">
    <source>
        <dbReference type="ARBA" id="ARBA00004496"/>
    </source>
</evidence>
<dbReference type="GO" id="GO:0006629">
    <property type="term" value="P:lipid metabolic process"/>
    <property type="evidence" value="ECO:0007669"/>
    <property type="project" value="InterPro"/>
</dbReference>
<dbReference type="EMBL" id="CACTIH010002299">
    <property type="protein sequence ID" value="CAA2975719.1"/>
    <property type="molecule type" value="Genomic_DNA"/>
</dbReference>
<proteinExistence type="predicted"/>
<organism evidence="9 10">
    <name type="scientific">Olea europaea subsp. europaea</name>
    <dbReference type="NCBI Taxonomy" id="158383"/>
    <lineage>
        <taxon>Eukaryota</taxon>
        <taxon>Viridiplantae</taxon>
        <taxon>Streptophyta</taxon>
        <taxon>Embryophyta</taxon>
        <taxon>Tracheophyta</taxon>
        <taxon>Spermatophyta</taxon>
        <taxon>Magnoliopsida</taxon>
        <taxon>eudicotyledons</taxon>
        <taxon>Gunneridae</taxon>
        <taxon>Pentapetalae</taxon>
        <taxon>asterids</taxon>
        <taxon>lamiids</taxon>
        <taxon>Lamiales</taxon>
        <taxon>Oleaceae</taxon>
        <taxon>Oleeae</taxon>
        <taxon>Olea</taxon>
    </lineage>
</organism>
<evidence type="ECO:0000256" key="1">
    <source>
        <dbReference type="ARBA" id="ARBA00004123"/>
    </source>
</evidence>
<evidence type="ECO:0000313" key="9">
    <source>
        <dbReference type="EMBL" id="CAA2975719.1"/>
    </source>
</evidence>
<keyword evidence="10" id="KW-1185">Reference proteome</keyword>
<dbReference type="PANTHER" id="PTHR47090:SF2">
    <property type="entry name" value="PROTEIN EDS1-RELATED"/>
    <property type="match status" value="1"/>
</dbReference>
<dbReference type="InterPro" id="IPR002921">
    <property type="entry name" value="Fungal_lipase-type"/>
</dbReference>
<evidence type="ECO:0000256" key="4">
    <source>
        <dbReference type="ARBA" id="ARBA00022801"/>
    </source>
</evidence>
<comment type="caution">
    <text evidence="9">The sequence shown here is derived from an EMBL/GenBank/DDBJ whole genome shotgun (WGS) entry which is preliminary data.</text>
</comment>
<dbReference type="GO" id="GO:0016787">
    <property type="term" value="F:hydrolase activity"/>
    <property type="evidence" value="ECO:0007669"/>
    <property type="project" value="UniProtKB-KW"/>
</dbReference>
<reference evidence="9 10" key="1">
    <citation type="submission" date="2019-12" db="EMBL/GenBank/DDBJ databases">
        <authorList>
            <person name="Alioto T."/>
            <person name="Alioto T."/>
            <person name="Gomez Garrido J."/>
        </authorList>
    </citation>
    <scope>NUCLEOTIDE SEQUENCE [LARGE SCALE GENOMIC DNA]</scope>
</reference>
<comment type="subcellular location">
    <subcellularLocation>
        <location evidence="2">Cytoplasm</location>
    </subcellularLocation>
    <subcellularLocation>
        <location evidence="1">Nucleus</location>
    </subcellularLocation>
</comment>
<keyword evidence="5" id="KW-0611">Plant defense</keyword>
<dbReference type="GO" id="GO:0005737">
    <property type="term" value="C:cytoplasm"/>
    <property type="evidence" value="ECO:0007669"/>
    <property type="project" value="UniProtKB-SubCell"/>
</dbReference>
<evidence type="ECO:0000259" key="7">
    <source>
        <dbReference type="Pfam" id="PF01764"/>
    </source>
</evidence>
<keyword evidence="6" id="KW-0539">Nucleus</keyword>
<dbReference type="Pfam" id="PF01764">
    <property type="entry name" value="Lipase_3"/>
    <property type="match status" value="1"/>
</dbReference>
<dbReference type="PANTHER" id="PTHR47090">
    <property type="entry name" value="PROTEIN EDS1-RELATED"/>
    <property type="match status" value="1"/>
</dbReference>
<dbReference type="InterPro" id="IPR029058">
    <property type="entry name" value="AB_hydrolase_fold"/>
</dbReference>
<name>A0A8S0R9B5_OLEEU</name>
<evidence type="ECO:0000256" key="3">
    <source>
        <dbReference type="ARBA" id="ARBA00022490"/>
    </source>
</evidence>
<dbReference type="InterPro" id="IPR044214">
    <property type="entry name" value="EDS1-like"/>
</dbReference>
<dbReference type="GO" id="GO:0005634">
    <property type="term" value="C:nucleus"/>
    <property type="evidence" value="ECO:0007669"/>
    <property type="project" value="UniProtKB-SubCell"/>
</dbReference>
<dbReference type="SUPFAM" id="SSF53474">
    <property type="entry name" value="alpha/beta-Hydrolases"/>
    <property type="match status" value="1"/>
</dbReference>
<feature type="domain" description="EDS1 EP" evidence="8">
    <location>
        <begin position="413"/>
        <end position="603"/>
    </location>
</feature>
<evidence type="ECO:0000259" key="8">
    <source>
        <dbReference type="Pfam" id="PF18117"/>
    </source>
</evidence>
<sequence>MVGARVGEITGLREELILRSCKLAIKAHDKYPGKPYIYDKNRGSTDAVFAFPGSWLVDHWYNRKPFGETKVDLSKFPSLISLGNDEIALVNEAFSTRFEQLLSKSSLATEVEKAVSDRKQVVFTGYSSGGPVAILAAIWFLEKYVRLNASQIPPYCVTFGSPLVGNQIFSHALRRENWTRYFVNFVTRHDIVPRIMLAPVSSTEQGLKLMHELTTTKSQYFQHAFIPKIDSASAFFLSVMRNASSVASHAACNLMGCTNLLLETVSSFIELSPYRPFGTYIFCSGNGKLVVLDNPNAILQLLFYCLQLSPGEENSEFLCGIFKEHLIYESELQESLNMQNVIYVENLVDVPLSSDAAGTNDAAALVNSALNDLGLSMRARLCMRAAGELEMQKLENQRKVDSNRDTIRDGLRRIQEYQTNCEIRKIGYYDAFRNQRDTNDFNTNVKRLELAGIWDEIKEMIKRCELPDGFEGRKEWIELGTMYRRLVEPLDIANYYRHLKNEDTGPYMIKARPKRYRVTQRWREHAERMSVGSSSESTFWAEVEELRTKPYLEVQDKVSRLEGLAYAWIRDEILGKDILLDESTFTKWWRALPVQHKSGSCIASYLGI</sequence>
<dbReference type="Pfam" id="PF18117">
    <property type="entry name" value="EDS1_EP"/>
    <property type="match status" value="1"/>
</dbReference>
<evidence type="ECO:0000256" key="6">
    <source>
        <dbReference type="ARBA" id="ARBA00023242"/>
    </source>
</evidence>
<feature type="domain" description="Fungal lipase-type" evidence="7">
    <location>
        <begin position="87"/>
        <end position="197"/>
    </location>
</feature>
<evidence type="ECO:0000256" key="5">
    <source>
        <dbReference type="ARBA" id="ARBA00022821"/>
    </source>
</evidence>
<dbReference type="Proteomes" id="UP000594638">
    <property type="component" value="Unassembled WGS sequence"/>
</dbReference>
<dbReference type="OrthoDB" id="426718at2759"/>
<dbReference type="InterPro" id="IPR041266">
    <property type="entry name" value="EDS1_EP"/>
</dbReference>
<keyword evidence="4" id="KW-0378">Hydrolase</keyword>
<keyword evidence="3" id="KW-0963">Cytoplasm</keyword>
<dbReference type="AlphaFoldDB" id="A0A8S0R9B5"/>
<dbReference type="Gramene" id="OE9A000392T1">
    <property type="protein sequence ID" value="OE9A000392C1"/>
    <property type="gene ID" value="OE9A000392"/>
</dbReference>
<protein>
    <submittedName>
        <fullName evidence="9">Enhanced disease susceptibility 1</fullName>
    </submittedName>
</protein>
<dbReference type="Gene3D" id="3.40.50.1820">
    <property type="entry name" value="alpha/beta hydrolase"/>
    <property type="match status" value="1"/>
</dbReference>
<accession>A0A8S0R9B5</accession>
<dbReference type="GO" id="GO:0006952">
    <property type="term" value="P:defense response"/>
    <property type="evidence" value="ECO:0007669"/>
    <property type="project" value="UniProtKB-KW"/>
</dbReference>
<evidence type="ECO:0000313" key="10">
    <source>
        <dbReference type="Proteomes" id="UP000594638"/>
    </source>
</evidence>
<gene>
    <name evidence="9" type="ORF">OLEA9_A000392</name>
</gene>